<proteinExistence type="predicted"/>
<protein>
    <recommendedName>
        <fullName evidence="3">Serine kinase</fullName>
    </recommendedName>
</protein>
<evidence type="ECO:0008006" key="3">
    <source>
        <dbReference type="Google" id="ProtNLM"/>
    </source>
</evidence>
<organism evidence="1 2">
    <name type="scientific">Emticicia soli</name>
    <dbReference type="NCBI Taxonomy" id="2027878"/>
    <lineage>
        <taxon>Bacteria</taxon>
        <taxon>Pseudomonadati</taxon>
        <taxon>Bacteroidota</taxon>
        <taxon>Cytophagia</taxon>
        <taxon>Cytophagales</taxon>
        <taxon>Leadbetterellaceae</taxon>
        <taxon>Emticicia</taxon>
    </lineage>
</organism>
<dbReference type="EMBL" id="JBHULC010000003">
    <property type="protein sequence ID" value="MFD2519708.1"/>
    <property type="molecule type" value="Genomic_DNA"/>
</dbReference>
<dbReference type="RefSeq" id="WP_340236437.1">
    <property type="nucleotide sequence ID" value="NZ_JBBEWC010000006.1"/>
</dbReference>
<name>A0ABW5J3K7_9BACT</name>
<comment type="caution">
    <text evidence="1">The sequence shown here is derived from an EMBL/GenBank/DDBJ whole genome shotgun (WGS) entry which is preliminary data.</text>
</comment>
<sequence length="302" mass="34238">MNYYFAYGLSIATELDFPELFVIPPEDTADVSVRIGKIPLEFVEKIPDSKTNLFISPNEYYLRIDDTAAYYATNGNEVIIEPTTDADLKSVRLFFLSNTMAAILYQRAQIPLHASAIYVDGGIALFLGDSGAGKSTTVASLQTKGHRIFSDDICVPIQEEGMLKAFAAYPMMKLWKDTFSKLDIGTYQEEHRIRPEIEKYSKFFNESFDTRALPIKKIFILQKLDSSAAFRSEQIKGVPAFKYLRHQAYRLPYIKPMGIQQTYFNLLSSLLNNVPLVLISRPDKQNTINEVIQLIEESLGVN</sequence>
<evidence type="ECO:0000313" key="2">
    <source>
        <dbReference type="Proteomes" id="UP001597510"/>
    </source>
</evidence>
<gene>
    <name evidence="1" type="ORF">ACFSR2_02360</name>
</gene>
<accession>A0ABW5J3K7</accession>
<dbReference type="Proteomes" id="UP001597510">
    <property type="component" value="Unassembled WGS sequence"/>
</dbReference>
<reference evidence="2" key="1">
    <citation type="journal article" date="2019" name="Int. J. Syst. Evol. Microbiol.">
        <title>The Global Catalogue of Microorganisms (GCM) 10K type strain sequencing project: providing services to taxonomists for standard genome sequencing and annotation.</title>
        <authorList>
            <consortium name="The Broad Institute Genomics Platform"/>
            <consortium name="The Broad Institute Genome Sequencing Center for Infectious Disease"/>
            <person name="Wu L."/>
            <person name="Ma J."/>
        </authorList>
    </citation>
    <scope>NUCLEOTIDE SEQUENCE [LARGE SCALE GENOMIC DNA]</scope>
    <source>
        <strain evidence="2">KCTC 52344</strain>
    </source>
</reference>
<dbReference type="SUPFAM" id="SSF53795">
    <property type="entry name" value="PEP carboxykinase-like"/>
    <property type="match status" value="1"/>
</dbReference>
<dbReference type="InterPro" id="IPR027417">
    <property type="entry name" value="P-loop_NTPase"/>
</dbReference>
<keyword evidence="2" id="KW-1185">Reference proteome</keyword>
<dbReference type="Gene3D" id="3.40.50.300">
    <property type="entry name" value="P-loop containing nucleotide triphosphate hydrolases"/>
    <property type="match status" value="1"/>
</dbReference>
<evidence type="ECO:0000313" key="1">
    <source>
        <dbReference type="EMBL" id="MFD2519708.1"/>
    </source>
</evidence>